<evidence type="ECO:0000313" key="9">
    <source>
        <dbReference type="EMBL" id="MCL1030688.1"/>
    </source>
</evidence>
<evidence type="ECO:0000313" key="10">
    <source>
        <dbReference type="Proteomes" id="UP001165275"/>
    </source>
</evidence>
<evidence type="ECO:0000256" key="4">
    <source>
        <dbReference type="ARBA" id="ARBA00022475"/>
    </source>
</evidence>
<comment type="caution">
    <text evidence="9">The sequence shown here is derived from an EMBL/GenBank/DDBJ whole genome shotgun (WGS) entry which is preliminary data.</text>
</comment>
<proteinExistence type="inferred from homology"/>
<feature type="transmembrane region" description="Helical" evidence="8">
    <location>
        <begin position="196"/>
        <end position="216"/>
    </location>
</feature>
<keyword evidence="5 8" id="KW-0812">Transmembrane</keyword>
<dbReference type="EMBL" id="JAGQDC010000015">
    <property type="protein sequence ID" value="MCL1030688.1"/>
    <property type="molecule type" value="Genomic_DNA"/>
</dbReference>
<feature type="transmembrane region" description="Helical" evidence="8">
    <location>
        <begin position="246"/>
        <end position="265"/>
    </location>
</feature>
<keyword evidence="10" id="KW-1185">Reference proteome</keyword>
<dbReference type="InterPro" id="IPR018385">
    <property type="entry name" value="C4_dicarb_anaerob_car-like"/>
</dbReference>
<dbReference type="PANTHER" id="PTHR42002:SF2">
    <property type="entry name" value="ANAEROBIC C4-DICARBOXYLATE TRANSPORTER DCUC-RELATED"/>
    <property type="match status" value="1"/>
</dbReference>
<evidence type="ECO:0000256" key="6">
    <source>
        <dbReference type="ARBA" id="ARBA00022989"/>
    </source>
</evidence>
<feature type="transmembrane region" description="Helical" evidence="8">
    <location>
        <begin position="406"/>
        <end position="424"/>
    </location>
</feature>
<comment type="similarity">
    <text evidence="2">Belongs to the DcuC/DcuD transporter (TC 2.A.61) family.</text>
</comment>
<comment type="subcellular location">
    <subcellularLocation>
        <location evidence="1">Cell membrane</location>
        <topology evidence="1">Multi-pass membrane protein</topology>
    </subcellularLocation>
</comment>
<feature type="transmembrane region" description="Helical" evidence="8">
    <location>
        <begin position="316"/>
        <end position="343"/>
    </location>
</feature>
<name>A0ABT0KGI3_9GAMM</name>
<dbReference type="RefSeq" id="WP_248946814.1">
    <property type="nucleotide sequence ID" value="NZ_CBCSGY010000022.1"/>
</dbReference>
<keyword evidence="7 8" id="KW-0472">Membrane</keyword>
<feature type="transmembrane region" description="Helical" evidence="8">
    <location>
        <begin position="115"/>
        <end position="145"/>
    </location>
</feature>
<dbReference type="InterPro" id="IPR004669">
    <property type="entry name" value="C4_dicarb_anaerob_car"/>
</dbReference>
<evidence type="ECO:0000256" key="2">
    <source>
        <dbReference type="ARBA" id="ARBA00005275"/>
    </source>
</evidence>
<dbReference type="Pfam" id="PF03606">
    <property type="entry name" value="DcuC"/>
    <property type="match status" value="1"/>
</dbReference>
<evidence type="ECO:0000256" key="3">
    <source>
        <dbReference type="ARBA" id="ARBA00022448"/>
    </source>
</evidence>
<feature type="transmembrane region" description="Helical" evidence="8">
    <location>
        <begin position="157"/>
        <end position="176"/>
    </location>
</feature>
<keyword evidence="4" id="KW-1003">Cell membrane</keyword>
<protein>
    <submittedName>
        <fullName evidence="9">C4-dicarboxylate transporter DcuC</fullName>
    </submittedName>
</protein>
<feature type="transmembrane region" description="Helical" evidence="8">
    <location>
        <begin position="271"/>
        <end position="290"/>
    </location>
</feature>
<dbReference type="Proteomes" id="UP001165275">
    <property type="component" value="Unassembled WGS sequence"/>
</dbReference>
<gene>
    <name evidence="9" type="primary">dcuC</name>
    <name evidence="9" type="ORF">KAJ71_16900</name>
</gene>
<evidence type="ECO:0000256" key="8">
    <source>
        <dbReference type="SAM" id="Phobius"/>
    </source>
</evidence>
<feature type="transmembrane region" description="Helical" evidence="8">
    <location>
        <begin position="73"/>
        <end position="95"/>
    </location>
</feature>
<evidence type="ECO:0000256" key="1">
    <source>
        <dbReference type="ARBA" id="ARBA00004651"/>
    </source>
</evidence>
<feature type="transmembrane region" description="Helical" evidence="8">
    <location>
        <begin position="349"/>
        <end position="367"/>
    </location>
</feature>
<keyword evidence="6 8" id="KW-1133">Transmembrane helix</keyword>
<evidence type="ECO:0000256" key="7">
    <source>
        <dbReference type="ARBA" id="ARBA00023136"/>
    </source>
</evidence>
<feature type="transmembrane region" description="Helical" evidence="8">
    <location>
        <begin position="436"/>
        <end position="454"/>
    </location>
</feature>
<sequence length="456" mass="48733">MDVALIISLAVLVVAGYAIAKNYDTKLVLFSAGIVLMLAAATLGLPILSVGTGTGTVWLDPLKQIELDFIKQFSRAGIIIMVLFGFSAYMSHIGANDVAVKIMSKPIAKIRSPYILVPIVFWIGSLLSLIIPSAASLAVILMATLYPILRVAKMSSLSAAGVIATTATIVPTPLGGDNVVAAKILGFEHVVDYVTMHHAVISLPVLVIIGIAHYFWQKYMDKRQGAAAFTDVDESKLTTNNQLPPAYYALFPLIPLFLIVLFGLFFRQIKIGLVEITLFSFALAFIVELIRKGDLREQMKNSSLFFTGMGQGFSQVVVLIVAASTLVAGLTAIGAISTVASLVKEVNNVGIGLMFIFSGLTALITLISGSGNAVFYSFIELIPSIATQAHVDPVMIALPMQLTSNLIRAISPVSAVVIIVASVVKVSPIEVVKRTSVPLLVGFVATLIFTLIRYSF</sequence>
<feature type="transmembrane region" description="Helical" evidence="8">
    <location>
        <begin position="30"/>
        <end position="52"/>
    </location>
</feature>
<evidence type="ECO:0000256" key="5">
    <source>
        <dbReference type="ARBA" id="ARBA00022692"/>
    </source>
</evidence>
<accession>A0ABT0KGI3</accession>
<keyword evidence="3" id="KW-0813">Transport</keyword>
<dbReference type="PANTHER" id="PTHR42002">
    <property type="entry name" value="ANAEROBIC C4-DICARBOXYLATE TRANSPORTER DCUC-RELATED"/>
    <property type="match status" value="1"/>
</dbReference>
<dbReference type="NCBIfam" id="TIGR00771">
    <property type="entry name" value="DcuC"/>
    <property type="match status" value="1"/>
</dbReference>
<organism evidence="9 10">
    <name type="scientific">Serratia silvae</name>
    <dbReference type="NCBI Taxonomy" id="2824122"/>
    <lineage>
        <taxon>Bacteria</taxon>
        <taxon>Pseudomonadati</taxon>
        <taxon>Pseudomonadota</taxon>
        <taxon>Gammaproteobacteria</taxon>
        <taxon>Enterobacterales</taxon>
        <taxon>Yersiniaceae</taxon>
        <taxon>Serratia</taxon>
    </lineage>
</organism>
<reference evidence="9" key="1">
    <citation type="submission" date="2021-04" db="EMBL/GenBank/DDBJ databases">
        <title>Genome sequence of Serratia sp. arafor3.</title>
        <authorList>
            <person name="Besaury L."/>
        </authorList>
    </citation>
    <scope>NUCLEOTIDE SEQUENCE</scope>
    <source>
        <strain evidence="9">Arafor3</strain>
    </source>
</reference>
<dbReference type="NCBIfam" id="NF037994">
    <property type="entry name" value="DcuC_1"/>
    <property type="match status" value="1"/>
</dbReference>